<dbReference type="HOGENOM" id="CLU_117584_1_0_9"/>
<keyword evidence="2" id="KW-1185">Reference proteome</keyword>
<proteinExistence type="predicted"/>
<dbReference type="AlphaFoldDB" id="B8CYU2"/>
<dbReference type="KEGG" id="hor:Hore_17120"/>
<dbReference type="OrthoDB" id="2112831at2"/>
<dbReference type="STRING" id="373903.Hore_17120"/>
<dbReference type="Pfam" id="PF20074">
    <property type="entry name" value="DUF6470"/>
    <property type="match status" value="1"/>
</dbReference>
<organism evidence="1 2">
    <name type="scientific">Halothermothrix orenii (strain H 168 / OCM 544 / DSM 9562)</name>
    <dbReference type="NCBI Taxonomy" id="373903"/>
    <lineage>
        <taxon>Bacteria</taxon>
        <taxon>Bacillati</taxon>
        <taxon>Bacillota</taxon>
        <taxon>Clostridia</taxon>
        <taxon>Halanaerobiales</taxon>
        <taxon>Halothermotrichaceae</taxon>
        <taxon>Halothermothrix</taxon>
    </lineage>
</organism>
<sequence>MGLKIEQRPSLIGVKNIPSRMRVRYDLAHNFKIKSRFSRVYIDSTTPRVHIDQKKIKEAIGYYKPMSFIKVKKQENIQKGIKKINSIHKEKHILKAIANKGKVDPEVIRDKVLKDKPALNTKPGFMPKNKPEVRFDLGQVNIKATKPFLKVYSRPNFPDIDYKPGDAIIYLRQKGYVKVDYVGKKVNRLM</sequence>
<evidence type="ECO:0000313" key="1">
    <source>
        <dbReference type="EMBL" id="ACL70461.1"/>
    </source>
</evidence>
<dbReference type="Proteomes" id="UP000000719">
    <property type="component" value="Chromosome"/>
</dbReference>
<name>B8CYU2_HALOH</name>
<dbReference type="InterPro" id="IPR045527">
    <property type="entry name" value="DUF6470"/>
</dbReference>
<evidence type="ECO:0000313" key="2">
    <source>
        <dbReference type="Proteomes" id="UP000000719"/>
    </source>
</evidence>
<dbReference type="RefSeq" id="WP_015923431.1">
    <property type="nucleotide sequence ID" value="NC_011899.1"/>
</dbReference>
<dbReference type="EMBL" id="CP001098">
    <property type="protein sequence ID" value="ACL70461.1"/>
    <property type="molecule type" value="Genomic_DNA"/>
</dbReference>
<reference evidence="1 2" key="1">
    <citation type="journal article" date="2009" name="PLoS ONE">
        <title>Genome analysis of the anaerobic thermohalophilic bacterium Halothermothrix orenii.</title>
        <authorList>
            <person name="Mavromatis K."/>
            <person name="Ivanova N."/>
            <person name="Anderson I."/>
            <person name="Lykidis A."/>
            <person name="Hooper S.D."/>
            <person name="Sun H."/>
            <person name="Kunin V."/>
            <person name="Lapidus A."/>
            <person name="Hugenholtz P."/>
            <person name="Patel B."/>
            <person name="Kyrpides N.C."/>
        </authorList>
    </citation>
    <scope>NUCLEOTIDE SEQUENCE [LARGE SCALE GENOMIC DNA]</scope>
    <source>
        <strain evidence="2">H 168 / OCM 544 / DSM 9562</strain>
    </source>
</reference>
<protein>
    <submittedName>
        <fullName evidence="1">Uncharacterized protein</fullName>
    </submittedName>
</protein>
<gene>
    <name evidence="1" type="ordered locus">Hore_17120</name>
</gene>
<accession>B8CYU2</accession>